<comment type="caution">
    <text evidence="1">The sequence shown here is derived from an EMBL/GenBank/DDBJ whole genome shotgun (WGS) entry which is preliminary data.</text>
</comment>
<dbReference type="InterPro" id="IPR043129">
    <property type="entry name" value="ATPase_NBD"/>
</dbReference>
<dbReference type="EMBL" id="JBBKZT010000012">
    <property type="protein sequence ID" value="MEJ8849960.1"/>
    <property type="molecule type" value="Genomic_DNA"/>
</dbReference>
<proteinExistence type="predicted"/>
<accession>A0ABU8WQZ5</accession>
<gene>
    <name evidence="1" type="ORF">WKW82_25170</name>
</gene>
<evidence type="ECO:0000313" key="1">
    <source>
        <dbReference type="EMBL" id="MEJ8849960.1"/>
    </source>
</evidence>
<dbReference type="Pfam" id="PF07520">
    <property type="entry name" value="SrfB"/>
    <property type="match status" value="1"/>
</dbReference>
<evidence type="ECO:0000313" key="2">
    <source>
        <dbReference type="Proteomes" id="UP001385892"/>
    </source>
</evidence>
<name>A0ABU8WQZ5_9BURK</name>
<sequence length="1013" mass="114288">MALNELMHFPEVVPLIPGSGVQFLDFGFSIDKQTPVPKEWGYFDVRSTPNIDKVPPCVRRGDEEPRGVESYAVDIKAIEQMFDRVWMPLPLLRREAQGFYRGPTNWARAYLARLEEPDSKGNTYRLVIAADTALLQFVESEAYLAPSPNDARNGREFALPGPKDPIDWYFAESWVRDWCLETFRDMLEREERRRRHFSFRPLTDTEVREQMQGSNEHVARYRAFVELLHALDVLPSFQLVDRITEPRSPPIDVDLVLDLGNSRSCGLLIESDPEQLGVDIAKAVTLQLRDLSRAEQVYSDPFPSRFEFARAQFGRDHLSIRSGRSEAFAWPTVVRVGVEAARLAARRSGTEGSSGLSSPKRYLWDEDARRDSWRFNAAANDGGQSDYATGVAFTTLVNDLGEALHRLKPDLLAQFPDKGFPAIRAQYSRRNLTSFALAEIFVQAIAMMNSPMHRLRRPANANLPRRLRRIIMTMPTAMPLAERDILRKQAEAACDLANLSLGQAQLDYDDDGVAHLSYSVNGAVEDKAPEVILQWDEATATQAVYLYTQVALNHSGDARTFFQNARHPDNQHDPAASQRFRLATIDLGGGTTDLVVTSVVADGVGAHVTLTPEQEFRDGFSLAGDDALLHIVREHVIKPIRRQLREGGMGEKVDFALNEMLGGDHGNMTAVKLVRRQQFAAQIAAPIALGLLQDYEAYDPLAPPPVTTRAFADFFTPDNMPTPGLLDHVNRELAEKGARNFKLQDMVFEISLPDIDRTVRSVFKDMLRALGEIVARYRCDMLILSGRTSRLPAVRAILEESAALPSHRILPLHTFRVGQWYPFRDYRATIGDPKTTAAVGAMICLLGNGQLQNFNFRSNELRVRSTARYFGKLDQSSRMLKADEFYNNLDLDNIEYELPEQPFEFRGPMPLGFRQLPVERWPASRLYTLDYAGPDDANALNPVTPLRITLGRAGKKVTNKRTGEEYMDNPELKIRRVEDRDGRSVATNRLRLRLQTIGQQQGYWLDTGIVQGD</sequence>
<dbReference type="PIRSF" id="PIRSF034585">
    <property type="entry name" value="SrfB"/>
    <property type="match status" value="1"/>
</dbReference>
<organism evidence="1 2">
    <name type="scientific">Variovorax rhizosphaerae</name>
    <dbReference type="NCBI Taxonomy" id="1836200"/>
    <lineage>
        <taxon>Bacteria</taxon>
        <taxon>Pseudomonadati</taxon>
        <taxon>Pseudomonadota</taxon>
        <taxon>Betaproteobacteria</taxon>
        <taxon>Burkholderiales</taxon>
        <taxon>Comamonadaceae</taxon>
        <taxon>Variovorax</taxon>
    </lineage>
</organism>
<dbReference type="InterPro" id="IPR009216">
    <property type="entry name" value="Virulence_factor_SrfB"/>
</dbReference>
<dbReference type="Proteomes" id="UP001385892">
    <property type="component" value="Unassembled WGS sequence"/>
</dbReference>
<keyword evidence="2" id="KW-1185">Reference proteome</keyword>
<dbReference type="SUPFAM" id="SSF53067">
    <property type="entry name" value="Actin-like ATPase domain"/>
    <property type="match status" value="1"/>
</dbReference>
<dbReference type="RefSeq" id="WP_340345121.1">
    <property type="nucleotide sequence ID" value="NZ_JBBKZT010000012.1"/>
</dbReference>
<protein>
    <submittedName>
        <fullName evidence="1">Virulence factor SrfB</fullName>
    </submittedName>
</protein>
<reference evidence="1 2" key="1">
    <citation type="submission" date="2024-03" db="EMBL/GenBank/DDBJ databases">
        <title>Novel species of the genus Variovorax.</title>
        <authorList>
            <person name="Liu Q."/>
            <person name="Xin Y.-H."/>
        </authorList>
    </citation>
    <scope>NUCLEOTIDE SEQUENCE [LARGE SCALE GENOMIC DNA]</scope>
    <source>
        <strain evidence="1 2">KACC 18900</strain>
    </source>
</reference>